<comment type="caution">
    <text evidence="4">The sequence shown here is derived from an EMBL/GenBank/DDBJ whole genome shotgun (WGS) entry which is preliminary data.</text>
</comment>
<evidence type="ECO:0000259" key="3">
    <source>
        <dbReference type="Pfam" id="PF07970"/>
    </source>
</evidence>
<organism evidence="4 5">
    <name type="scientific">Polarella glacialis</name>
    <name type="common">Dinoflagellate</name>
    <dbReference type="NCBI Taxonomy" id="89957"/>
    <lineage>
        <taxon>Eukaryota</taxon>
        <taxon>Sar</taxon>
        <taxon>Alveolata</taxon>
        <taxon>Dinophyceae</taxon>
        <taxon>Suessiales</taxon>
        <taxon>Suessiaceae</taxon>
        <taxon>Polarella</taxon>
    </lineage>
</organism>
<dbReference type="InterPro" id="IPR012936">
    <property type="entry name" value="Erv_C"/>
</dbReference>
<sequence>ALGRSAEREGKHVHEFNMNEISDGFNTSHDIHTVTFGDHVPGVVSPLEGTMKIVRHGAYMFHYYVKLVPTVFTDRWGQELYTNQYSVTDSARNVQVRANELSGLPGVFLVYDFSPFLMTKTEKVKPWSYIFTSICAIIGGVFSIATLVQMVISGAIGRFFCGPNVGAPRST</sequence>
<dbReference type="Proteomes" id="UP000626109">
    <property type="component" value="Unassembled WGS sequence"/>
</dbReference>
<dbReference type="PANTHER" id="PTHR10984">
    <property type="entry name" value="ENDOPLASMIC RETICULUM-GOLGI INTERMEDIATE COMPARTMENT PROTEIN"/>
    <property type="match status" value="1"/>
</dbReference>
<dbReference type="PANTHER" id="PTHR10984:SF25">
    <property type="entry name" value="ENDOPLASMIC RETICULUM-GOLGI INTERMEDIATE COMPARTMENT PROTEIN 3"/>
    <property type="match status" value="1"/>
</dbReference>
<dbReference type="AlphaFoldDB" id="A0A813LPS5"/>
<feature type="domain" description="Endoplasmic reticulum vesicle transporter C-terminal" evidence="3">
    <location>
        <begin position="1"/>
        <end position="148"/>
    </location>
</feature>
<keyword evidence="2" id="KW-0812">Transmembrane</keyword>
<protein>
    <recommendedName>
        <fullName evidence="3">Endoplasmic reticulum vesicle transporter C-terminal domain-containing protein</fullName>
    </recommendedName>
</protein>
<keyword evidence="2" id="KW-1133">Transmembrane helix</keyword>
<feature type="transmembrane region" description="Helical" evidence="2">
    <location>
        <begin position="127"/>
        <end position="148"/>
    </location>
</feature>
<gene>
    <name evidence="4" type="ORF">PGLA2088_LOCUS45288</name>
</gene>
<evidence type="ECO:0000313" key="4">
    <source>
        <dbReference type="EMBL" id="CAE8728992.1"/>
    </source>
</evidence>
<comment type="similarity">
    <text evidence="1">Belongs to the ERGIC family.</text>
</comment>
<reference evidence="4" key="1">
    <citation type="submission" date="2021-02" db="EMBL/GenBank/DDBJ databases">
        <authorList>
            <person name="Dougan E. K."/>
            <person name="Rhodes N."/>
            <person name="Thang M."/>
            <person name="Chan C."/>
        </authorList>
    </citation>
    <scope>NUCLEOTIDE SEQUENCE</scope>
</reference>
<name>A0A813LPS5_POLGL</name>
<dbReference type="InterPro" id="IPR045888">
    <property type="entry name" value="Erv"/>
</dbReference>
<evidence type="ECO:0000256" key="1">
    <source>
        <dbReference type="ARBA" id="ARBA00005648"/>
    </source>
</evidence>
<accession>A0A813LPS5</accession>
<proteinExistence type="inferred from homology"/>
<keyword evidence="2" id="KW-0472">Membrane</keyword>
<evidence type="ECO:0000256" key="2">
    <source>
        <dbReference type="SAM" id="Phobius"/>
    </source>
</evidence>
<evidence type="ECO:0000313" key="5">
    <source>
        <dbReference type="Proteomes" id="UP000626109"/>
    </source>
</evidence>
<feature type="non-terminal residue" evidence="4">
    <location>
        <position position="1"/>
    </location>
</feature>
<dbReference type="GO" id="GO:0030134">
    <property type="term" value="C:COPII-coated ER to Golgi transport vesicle"/>
    <property type="evidence" value="ECO:0007669"/>
    <property type="project" value="TreeGrafter"/>
</dbReference>
<dbReference type="GO" id="GO:0005783">
    <property type="term" value="C:endoplasmic reticulum"/>
    <property type="evidence" value="ECO:0007669"/>
    <property type="project" value="TreeGrafter"/>
</dbReference>
<dbReference type="EMBL" id="CAJNNW010035635">
    <property type="protein sequence ID" value="CAE8728992.1"/>
    <property type="molecule type" value="Genomic_DNA"/>
</dbReference>
<dbReference type="Pfam" id="PF07970">
    <property type="entry name" value="COPIIcoated_ERV"/>
    <property type="match status" value="1"/>
</dbReference>